<evidence type="ECO:0000313" key="2">
    <source>
        <dbReference type="Proteomes" id="UP000503540"/>
    </source>
</evidence>
<dbReference type="KEGG" id="nah:F5544_13545"/>
<name>A0A6G9YBQ5_9NOCA</name>
<dbReference type="AlphaFoldDB" id="A0A6G9YBQ5"/>
<sequence length="108" mass="11323">MSLRTDLDIIAKLASTLHDLAGQAAGVKADNAPDPNADSPILSGRTAGEITRDLITNSLIPTAKERLNETGDVMSQAATQFQNMDDSAADQFIAMYNGATGDWVGGTK</sequence>
<dbReference type="Proteomes" id="UP000503540">
    <property type="component" value="Chromosome"/>
</dbReference>
<keyword evidence="2" id="KW-1185">Reference proteome</keyword>
<evidence type="ECO:0000313" key="1">
    <source>
        <dbReference type="EMBL" id="QIS10598.1"/>
    </source>
</evidence>
<dbReference type="RefSeq" id="WP_167473548.1">
    <property type="nucleotide sequence ID" value="NZ_CP046172.1"/>
</dbReference>
<gene>
    <name evidence="1" type="ORF">F5544_13545</name>
</gene>
<organism evidence="1 2">
    <name type="scientific">Nocardia arthritidis</name>
    <dbReference type="NCBI Taxonomy" id="228602"/>
    <lineage>
        <taxon>Bacteria</taxon>
        <taxon>Bacillati</taxon>
        <taxon>Actinomycetota</taxon>
        <taxon>Actinomycetes</taxon>
        <taxon>Mycobacteriales</taxon>
        <taxon>Nocardiaceae</taxon>
        <taxon>Nocardia</taxon>
    </lineage>
</organism>
<protein>
    <recommendedName>
        <fullName evidence="3">ESX-1 secretion-associated protein</fullName>
    </recommendedName>
</protein>
<reference evidence="1 2" key="1">
    <citation type="journal article" date="2019" name="ACS Chem. Biol.">
        <title>Identification and Mobilization of a Cryptic Antibiotic Biosynthesis Gene Locus from a Human-Pathogenic Nocardia Isolate.</title>
        <authorList>
            <person name="Herisse M."/>
            <person name="Ishida K."/>
            <person name="Porter J.L."/>
            <person name="Howden B."/>
            <person name="Hertweck C."/>
            <person name="Stinear T.P."/>
            <person name="Pidot S.J."/>
        </authorList>
    </citation>
    <scope>NUCLEOTIDE SEQUENCE [LARGE SCALE GENOMIC DNA]</scope>
    <source>
        <strain evidence="1 2">AUSMDU00012717</strain>
    </source>
</reference>
<evidence type="ECO:0008006" key="3">
    <source>
        <dbReference type="Google" id="ProtNLM"/>
    </source>
</evidence>
<dbReference type="EMBL" id="CP046172">
    <property type="protein sequence ID" value="QIS10598.1"/>
    <property type="molecule type" value="Genomic_DNA"/>
</dbReference>
<accession>A0A6G9YBQ5</accession>
<proteinExistence type="predicted"/>